<dbReference type="Proteomes" id="UP000694388">
    <property type="component" value="Unplaced"/>
</dbReference>
<dbReference type="PANTHER" id="PTHR31281:SF3">
    <property type="entry name" value="PROTEIN FAM219A"/>
    <property type="match status" value="1"/>
</dbReference>
<sequence length="186" mass="20700">MWWWCQLGGAKGRSLGPFRLSFQDVQATSRPRDHSTLPRSSQSKADKPGLSVRFKTSTLQLIIQKQKDGVRRVESKNRSSVGRGPGGWHGILSHSRLVVPRKGYTPVDSAPDHFPIVAIDSDSEEEMNLSPYSSGYSSAELNPEVQRQLLSDGFRLDEVPDDEDLDLIPPRPPGRSLLCCPTCFIQ</sequence>
<feature type="region of interest" description="Disordered" evidence="2">
    <location>
        <begin position="26"/>
        <end position="50"/>
    </location>
</feature>
<comment type="similarity">
    <text evidence="1">Belongs to the FAM219 family.</text>
</comment>
<dbReference type="PANTHER" id="PTHR31281">
    <property type="entry name" value="PROTEIN FAM219A"/>
    <property type="match status" value="1"/>
</dbReference>
<dbReference type="AlphaFoldDB" id="A0A8C4QPJ0"/>
<dbReference type="Ensembl" id="ENSEBUT00000019226.1">
    <property type="protein sequence ID" value="ENSEBUP00000018650.1"/>
    <property type="gene ID" value="ENSEBUG00000011645.1"/>
</dbReference>
<accession>A0A8C4QPJ0</accession>
<dbReference type="Pfam" id="PF15260">
    <property type="entry name" value="FAM219A"/>
    <property type="match status" value="1"/>
</dbReference>
<name>A0A8C4QPJ0_EPTBU</name>
<evidence type="ECO:0000313" key="4">
    <source>
        <dbReference type="Proteomes" id="UP000694388"/>
    </source>
</evidence>
<organism evidence="3 4">
    <name type="scientific">Eptatretus burgeri</name>
    <name type="common">Inshore hagfish</name>
    <dbReference type="NCBI Taxonomy" id="7764"/>
    <lineage>
        <taxon>Eukaryota</taxon>
        <taxon>Metazoa</taxon>
        <taxon>Chordata</taxon>
        <taxon>Craniata</taxon>
        <taxon>Vertebrata</taxon>
        <taxon>Cyclostomata</taxon>
        <taxon>Myxini</taxon>
        <taxon>Myxiniformes</taxon>
        <taxon>Myxinidae</taxon>
        <taxon>Eptatretinae</taxon>
        <taxon>Eptatretus</taxon>
    </lineage>
</organism>
<dbReference type="GeneTree" id="ENSGT00390000000860"/>
<proteinExistence type="inferred from homology"/>
<evidence type="ECO:0000256" key="2">
    <source>
        <dbReference type="SAM" id="MobiDB-lite"/>
    </source>
</evidence>
<reference evidence="3" key="2">
    <citation type="submission" date="2025-09" db="UniProtKB">
        <authorList>
            <consortium name="Ensembl"/>
        </authorList>
    </citation>
    <scope>IDENTIFICATION</scope>
</reference>
<keyword evidence="4" id="KW-1185">Reference proteome</keyword>
<reference evidence="3" key="1">
    <citation type="submission" date="2025-08" db="UniProtKB">
        <authorList>
            <consortium name="Ensembl"/>
        </authorList>
    </citation>
    <scope>IDENTIFICATION</scope>
</reference>
<dbReference type="InterPro" id="IPR029339">
    <property type="entry name" value="FAM219"/>
</dbReference>
<protein>
    <submittedName>
        <fullName evidence="3">Family with sequence similarity 219 member B</fullName>
    </submittedName>
</protein>
<evidence type="ECO:0000313" key="3">
    <source>
        <dbReference type="Ensembl" id="ENSEBUP00000018650.1"/>
    </source>
</evidence>
<evidence type="ECO:0000256" key="1">
    <source>
        <dbReference type="ARBA" id="ARBA00010549"/>
    </source>
</evidence>